<dbReference type="Proteomes" id="UP001285263">
    <property type="component" value="Unassembled WGS sequence"/>
</dbReference>
<gene>
    <name evidence="3" type="ORF">SNE35_01845</name>
</gene>
<protein>
    <submittedName>
        <fullName evidence="3">PEP-CTERM sorting domain-containing protein</fullName>
    </submittedName>
</protein>
<evidence type="ECO:0000259" key="2">
    <source>
        <dbReference type="Pfam" id="PF07589"/>
    </source>
</evidence>
<dbReference type="EMBL" id="JAXCLA010000001">
    <property type="protein sequence ID" value="MDY0743226.1"/>
    <property type="molecule type" value="Genomic_DNA"/>
</dbReference>
<dbReference type="NCBIfam" id="TIGR02595">
    <property type="entry name" value="PEP_CTERM"/>
    <property type="match status" value="1"/>
</dbReference>
<dbReference type="InterPro" id="IPR013424">
    <property type="entry name" value="Ice-binding_C"/>
</dbReference>
<feature type="domain" description="Ice-binding protein C-terminal" evidence="2">
    <location>
        <begin position="216"/>
        <end position="240"/>
    </location>
</feature>
<name>A0ABU5DAB5_9BURK</name>
<evidence type="ECO:0000313" key="3">
    <source>
        <dbReference type="EMBL" id="MDY0743226.1"/>
    </source>
</evidence>
<keyword evidence="1" id="KW-0732">Signal</keyword>
<accession>A0ABU5DAB5</accession>
<sequence length="244" mass="24987">MQASRLLSLFLAAAPIAAMAGPVGLDGVIGSDWAGVTPAHVLYDATAPNTNFGAPTNLSDNVAYDIYMRADSQYLYAAVKTTGPAVNDSLVFANLYFRLYYGGSGSYSSIGFETTNDKAFYPNTGASVYDTAANLIQTAVFTGTSADPDVIEVAIDLSVFTQNALGVAGFTGVPAGQTPDGIVMTLSQSFGYSVAGGTANYGANALGAVPLPQAATVPEPASLALVGLAMAGMGVASRRRNARR</sequence>
<evidence type="ECO:0000313" key="4">
    <source>
        <dbReference type="Proteomes" id="UP001285263"/>
    </source>
</evidence>
<proteinExistence type="predicted"/>
<dbReference type="Pfam" id="PF07589">
    <property type="entry name" value="PEP-CTERM"/>
    <property type="match status" value="1"/>
</dbReference>
<evidence type="ECO:0000256" key="1">
    <source>
        <dbReference type="SAM" id="SignalP"/>
    </source>
</evidence>
<comment type="caution">
    <text evidence="3">The sequence shown here is derived from an EMBL/GenBank/DDBJ whole genome shotgun (WGS) entry which is preliminary data.</text>
</comment>
<organism evidence="3 4">
    <name type="scientific">Roseateles agri</name>
    <dbReference type="NCBI Taxonomy" id="3098619"/>
    <lineage>
        <taxon>Bacteria</taxon>
        <taxon>Pseudomonadati</taxon>
        <taxon>Pseudomonadota</taxon>
        <taxon>Betaproteobacteria</taxon>
        <taxon>Burkholderiales</taxon>
        <taxon>Sphaerotilaceae</taxon>
        <taxon>Roseateles</taxon>
    </lineage>
</organism>
<feature type="chain" id="PRO_5045529646" evidence="1">
    <location>
        <begin position="21"/>
        <end position="244"/>
    </location>
</feature>
<keyword evidence="4" id="KW-1185">Reference proteome</keyword>
<dbReference type="RefSeq" id="WP_320421078.1">
    <property type="nucleotide sequence ID" value="NZ_JAXCLA010000001.1"/>
</dbReference>
<feature type="signal peptide" evidence="1">
    <location>
        <begin position="1"/>
        <end position="20"/>
    </location>
</feature>
<reference evidence="3 4" key="1">
    <citation type="submission" date="2023-11" db="EMBL/GenBank/DDBJ databases">
        <title>Paucibacter sp. nov., isolated from fresh soil in Korea.</title>
        <authorList>
            <person name="Le N.T.T."/>
        </authorList>
    </citation>
    <scope>NUCLEOTIDE SEQUENCE [LARGE SCALE GENOMIC DNA]</scope>
    <source>
        <strain evidence="3 4">R3-3</strain>
    </source>
</reference>